<dbReference type="STRING" id="121616.GA0070216_11864"/>
<gene>
    <name evidence="3" type="ORF">GA0070216_11864</name>
</gene>
<evidence type="ECO:0000259" key="2">
    <source>
        <dbReference type="Pfam" id="PF00881"/>
    </source>
</evidence>
<dbReference type="GO" id="GO:0016491">
    <property type="term" value="F:oxidoreductase activity"/>
    <property type="evidence" value="ECO:0007669"/>
    <property type="project" value="InterPro"/>
</dbReference>
<dbReference type="InterPro" id="IPR050461">
    <property type="entry name" value="Nitroreductase_HadB/RutE"/>
</dbReference>
<reference evidence="4" key="1">
    <citation type="submission" date="2016-06" db="EMBL/GenBank/DDBJ databases">
        <authorList>
            <person name="Varghese N."/>
            <person name="Submissions Spin"/>
        </authorList>
    </citation>
    <scope>NUCLEOTIDE SEQUENCE [LARGE SCALE GENOMIC DNA]</scope>
    <source>
        <strain evidence="4">DSM 44100</strain>
    </source>
</reference>
<dbReference type="OrthoDB" id="9784375at2"/>
<feature type="compositionally biased region" description="Gly residues" evidence="1">
    <location>
        <begin position="1"/>
        <end position="20"/>
    </location>
</feature>
<dbReference type="InterPro" id="IPR000415">
    <property type="entry name" value="Nitroreductase-like"/>
</dbReference>
<dbReference type="SUPFAM" id="SSF55469">
    <property type="entry name" value="FMN-dependent nitroreductase-like"/>
    <property type="match status" value="1"/>
</dbReference>
<dbReference type="AlphaFoldDB" id="A0A1C5AJU6"/>
<keyword evidence="4" id="KW-1185">Reference proteome</keyword>
<evidence type="ECO:0000313" key="3">
    <source>
        <dbReference type="EMBL" id="SCF45477.1"/>
    </source>
</evidence>
<dbReference type="NCBIfam" id="NF003768">
    <property type="entry name" value="PRK05365.1"/>
    <property type="match status" value="1"/>
</dbReference>
<dbReference type="Gene3D" id="3.40.109.10">
    <property type="entry name" value="NADH Oxidase"/>
    <property type="match status" value="1"/>
</dbReference>
<evidence type="ECO:0000256" key="1">
    <source>
        <dbReference type="SAM" id="MobiDB-lite"/>
    </source>
</evidence>
<dbReference type="PANTHER" id="PTHR43543:SF1">
    <property type="entry name" value="MALONIC SEMIALDEHYDE REDUCTASE RUTE-RELATED"/>
    <property type="match status" value="1"/>
</dbReference>
<dbReference type="EMBL" id="FMCU01000018">
    <property type="protein sequence ID" value="SCF45477.1"/>
    <property type="molecule type" value="Genomic_DNA"/>
</dbReference>
<dbReference type="PANTHER" id="PTHR43543">
    <property type="entry name" value="MALONIC SEMIALDEHYDE REDUCTASE RUTE-RELATED"/>
    <property type="match status" value="1"/>
</dbReference>
<organism evidence="3 4">
    <name type="scientific">Micromonospora matsumotoense</name>
    <dbReference type="NCBI Taxonomy" id="121616"/>
    <lineage>
        <taxon>Bacteria</taxon>
        <taxon>Bacillati</taxon>
        <taxon>Actinomycetota</taxon>
        <taxon>Actinomycetes</taxon>
        <taxon>Micromonosporales</taxon>
        <taxon>Micromonosporaceae</taxon>
        <taxon>Micromonospora</taxon>
    </lineage>
</organism>
<name>A0A1C5AJU6_9ACTN</name>
<protein>
    <submittedName>
        <fullName evidence="3">3-hydroxypropanoate dehydrogenase</fullName>
    </submittedName>
</protein>
<feature type="region of interest" description="Disordered" evidence="1">
    <location>
        <begin position="1"/>
        <end position="26"/>
    </location>
</feature>
<proteinExistence type="predicted"/>
<dbReference type="InterPro" id="IPR029479">
    <property type="entry name" value="Nitroreductase"/>
</dbReference>
<dbReference type="Proteomes" id="UP000198797">
    <property type="component" value="Unassembled WGS sequence"/>
</dbReference>
<dbReference type="Pfam" id="PF00881">
    <property type="entry name" value="Nitroreductase"/>
    <property type="match status" value="1"/>
</dbReference>
<accession>A0A1C5AJU6</accession>
<evidence type="ECO:0000313" key="4">
    <source>
        <dbReference type="Proteomes" id="UP000198797"/>
    </source>
</evidence>
<sequence length="223" mass="23624">MQGGPAGGEARAGGGEGGATAGSDAVGSPLVLDPAAQDLLFRAARTANTFTAEPVDDAQVTAIHDLIRYGPTALNGQPLRVLLLRSAASRNRLLPYVSGGNRAKTADAPLVAVLTADVDFHERLPELFPHRPQAREWLADRADRVAQARFNATLQIGYFLIGVRAAGLAAGPMAGFDTAGVQREFFPEGRDEALLLVNIGRPGPDAWQDRLPRLTAEEVIRTV</sequence>
<feature type="domain" description="Nitroreductase" evidence="2">
    <location>
        <begin position="45"/>
        <end position="200"/>
    </location>
</feature>